<keyword evidence="4" id="KW-1185">Reference proteome</keyword>
<reference evidence="3 4" key="1">
    <citation type="submission" date="2021-07" db="EMBL/GenBank/DDBJ databases">
        <title>The Aristolochia fimbriata genome: insights into angiosperm evolution, floral development and chemical biosynthesis.</title>
        <authorList>
            <person name="Jiao Y."/>
        </authorList>
    </citation>
    <scope>NUCLEOTIDE SEQUENCE [LARGE SCALE GENOMIC DNA]</scope>
    <source>
        <strain evidence="3">IBCAS-2021</strain>
        <tissue evidence="3">Leaf</tissue>
    </source>
</reference>
<dbReference type="EMBL" id="JAINDJ010000005">
    <property type="protein sequence ID" value="KAG9445600.1"/>
    <property type="molecule type" value="Genomic_DNA"/>
</dbReference>
<evidence type="ECO:0000313" key="3">
    <source>
        <dbReference type="EMBL" id="KAG9445600.1"/>
    </source>
</evidence>
<keyword evidence="2" id="KW-0472">Membrane</keyword>
<feature type="transmembrane region" description="Helical" evidence="2">
    <location>
        <begin position="70"/>
        <end position="95"/>
    </location>
</feature>
<comment type="caution">
    <text evidence="3">The sequence shown here is derived from an EMBL/GenBank/DDBJ whole genome shotgun (WGS) entry which is preliminary data.</text>
</comment>
<evidence type="ECO:0000256" key="1">
    <source>
        <dbReference type="SAM" id="MobiDB-lite"/>
    </source>
</evidence>
<evidence type="ECO:0000256" key="2">
    <source>
        <dbReference type="SAM" id="Phobius"/>
    </source>
</evidence>
<keyword evidence="2" id="KW-1133">Transmembrane helix</keyword>
<dbReference type="AlphaFoldDB" id="A0AAV7EBY6"/>
<accession>A0AAV7EBY6</accession>
<feature type="region of interest" description="Disordered" evidence="1">
    <location>
        <begin position="30"/>
        <end position="51"/>
    </location>
</feature>
<organism evidence="3 4">
    <name type="scientific">Aristolochia fimbriata</name>
    <name type="common">White veined hardy Dutchman's pipe vine</name>
    <dbReference type="NCBI Taxonomy" id="158543"/>
    <lineage>
        <taxon>Eukaryota</taxon>
        <taxon>Viridiplantae</taxon>
        <taxon>Streptophyta</taxon>
        <taxon>Embryophyta</taxon>
        <taxon>Tracheophyta</taxon>
        <taxon>Spermatophyta</taxon>
        <taxon>Magnoliopsida</taxon>
        <taxon>Magnoliidae</taxon>
        <taxon>Piperales</taxon>
        <taxon>Aristolochiaceae</taxon>
        <taxon>Aristolochia</taxon>
    </lineage>
</organism>
<proteinExistence type="predicted"/>
<feature type="transmembrane region" description="Helical" evidence="2">
    <location>
        <begin position="107"/>
        <end position="129"/>
    </location>
</feature>
<name>A0AAV7EBY6_ARIFI</name>
<sequence>MAAQWVAQLSLHRVGSSRHIRKLLKTIRPRSGDRREKTSKGEKDGRPAIDAQTGKFVRRRDKGFLRRAQIWRWTLWVVHLYELNFCSRVISFPAIPPAAGSLAGKVWTLFSFFASVTSGPCFTATVMLLGRIM</sequence>
<protein>
    <submittedName>
        <fullName evidence="3">Uncharacterized protein</fullName>
    </submittedName>
</protein>
<keyword evidence="2" id="KW-0812">Transmembrane</keyword>
<gene>
    <name evidence="3" type="ORF">H6P81_011728</name>
</gene>
<feature type="compositionally biased region" description="Basic and acidic residues" evidence="1">
    <location>
        <begin position="30"/>
        <end position="47"/>
    </location>
</feature>
<dbReference type="Proteomes" id="UP000825729">
    <property type="component" value="Unassembled WGS sequence"/>
</dbReference>
<evidence type="ECO:0000313" key="4">
    <source>
        <dbReference type="Proteomes" id="UP000825729"/>
    </source>
</evidence>